<evidence type="ECO:0000313" key="3">
    <source>
        <dbReference type="Proteomes" id="UP000324974"/>
    </source>
</evidence>
<dbReference type="KEGG" id="lrs:PX52LOC_07910"/>
<feature type="region of interest" description="Disordered" evidence="1">
    <location>
        <begin position="105"/>
        <end position="207"/>
    </location>
</feature>
<proteinExistence type="predicted"/>
<reference evidence="3" key="1">
    <citation type="submission" date="2019-08" db="EMBL/GenBank/DDBJ databases">
        <title>Limnoglobus roseus gen. nov., sp. nov., a novel freshwater planctomycete with a giant genome from the family Gemmataceae.</title>
        <authorList>
            <person name="Kulichevskaya I.S."/>
            <person name="Naumoff D.G."/>
            <person name="Miroshnikov K."/>
            <person name="Ivanova A."/>
            <person name="Philippov D.A."/>
            <person name="Hakobyan A."/>
            <person name="Rijpstra I.C."/>
            <person name="Sinninghe Damste J.S."/>
            <person name="Liesack W."/>
            <person name="Dedysh S.N."/>
        </authorList>
    </citation>
    <scope>NUCLEOTIDE SEQUENCE [LARGE SCALE GENOMIC DNA]</scope>
    <source>
        <strain evidence="3">PX52</strain>
    </source>
</reference>
<sequence length="261" mass="28278">MPRRHELTDAQWALVEPLLPPPSRGRRWADHRAVVGGGPVRGRHRRPVAGPAGAGRAMAGGVRAVPAAGRRHVGRHPAGVAGRAGEFGLIDGSRFGVDATIARASRSAAGAKRGADSRAGRPRLGPGSRRARDEGEPGGVRQRPAGRRRPHPGGRRRDGRAGRRPRLGVRPPAGDKGYDHPPVRRRPHPRHRLNRGRPFGFDRAAYRPPAERGRAVYQVAEGEPPPATRYEKSAVSDLAVAHVAMIRQYLKRVTETLSDRT</sequence>
<organism evidence="2 3">
    <name type="scientific">Limnoglobus roseus</name>
    <dbReference type="NCBI Taxonomy" id="2598579"/>
    <lineage>
        <taxon>Bacteria</taxon>
        <taxon>Pseudomonadati</taxon>
        <taxon>Planctomycetota</taxon>
        <taxon>Planctomycetia</taxon>
        <taxon>Gemmatales</taxon>
        <taxon>Gemmataceae</taxon>
        <taxon>Limnoglobus</taxon>
    </lineage>
</organism>
<feature type="region of interest" description="Disordered" evidence="1">
    <location>
        <begin position="34"/>
        <end position="57"/>
    </location>
</feature>
<accession>A0A5C1AT72</accession>
<protein>
    <recommendedName>
        <fullName evidence="4">IS5/IS1182 family transposase</fullName>
    </recommendedName>
</protein>
<evidence type="ECO:0000313" key="2">
    <source>
        <dbReference type="EMBL" id="QEL20792.1"/>
    </source>
</evidence>
<evidence type="ECO:0000256" key="1">
    <source>
        <dbReference type="SAM" id="MobiDB-lite"/>
    </source>
</evidence>
<evidence type="ECO:0008006" key="4">
    <source>
        <dbReference type="Google" id="ProtNLM"/>
    </source>
</evidence>
<name>A0A5C1AT72_9BACT</name>
<dbReference type="Proteomes" id="UP000324974">
    <property type="component" value="Chromosome"/>
</dbReference>
<dbReference type="AlphaFoldDB" id="A0A5C1AT72"/>
<gene>
    <name evidence="2" type="ORF">PX52LOC_07910</name>
</gene>
<dbReference type="EMBL" id="CP042425">
    <property type="protein sequence ID" value="QEL20792.1"/>
    <property type="molecule type" value="Genomic_DNA"/>
</dbReference>
<keyword evidence="3" id="KW-1185">Reference proteome</keyword>
<feature type="compositionally biased region" description="Low complexity" evidence="1">
    <location>
        <begin position="48"/>
        <end position="57"/>
    </location>
</feature>
<feature type="compositionally biased region" description="Basic residues" evidence="1">
    <location>
        <begin position="144"/>
        <end position="154"/>
    </location>
</feature>
<feature type="compositionally biased region" description="Basic residues" evidence="1">
    <location>
        <begin position="183"/>
        <end position="195"/>
    </location>
</feature>